<reference evidence="1" key="1">
    <citation type="submission" date="2022-03" db="EMBL/GenBank/DDBJ databases">
        <authorList>
            <person name="Sayadi A."/>
        </authorList>
    </citation>
    <scope>NUCLEOTIDE SEQUENCE</scope>
</reference>
<comment type="caution">
    <text evidence="1">The sequence shown here is derived from an EMBL/GenBank/DDBJ whole genome shotgun (WGS) entry which is preliminary data.</text>
</comment>
<proteinExistence type="predicted"/>
<accession>A0A9P0P1L7</accession>
<evidence type="ECO:0000313" key="1">
    <source>
        <dbReference type="EMBL" id="CAH1961756.1"/>
    </source>
</evidence>
<protein>
    <submittedName>
        <fullName evidence="1">Uncharacterized protein</fullName>
    </submittedName>
</protein>
<dbReference type="Proteomes" id="UP001152888">
    <property type="component" value="Unassembled WGS sequence"/>
</dbReference>
<sequence length="85" mass="9590">MDEPIVHHNSAGQGSQHKIQDQLRSLLLGFCFTPTSDYNTPYVIRMSQSLIFGANQPVGAKRDHEIKMEIKHGHKLNKSKTVCET</sequence>
<name>A0A9P0P1L7_ACAOB</name>
<dbReference type="OrthoDB" id="8185598at2759"/>
<dbReference type="EMBL" id="CAKOFQ010006697">
    <property type="protein sequence ID" value="CAH1961756.1"/>
    <property type="molecule type" value="Genomic_DNA"/>
</dbReference>
<organism evidence="1 2">
    <name type="scientific">Acanthoscelides obtectus</name>
    <name type="common">Bean weevil</name>
    <name type="synonym">Bruchus obtectus</name>
    <dbReference type="NCBI Taxonomy" id="200917"/>
    <lineage>
        <taxon>Eukaryota</taxon>
        <taxon>Metazoa</taxon>
        <taxon>Ecdysozoa</taxon>
        <taxon>Arthropoda</taxon>
        <taxon>Hexapoda</taxon>
        <taxon>Insecta</taxon>
        <taxon>Pterygota</taxon>
        <taxon>Neoptera</taxon>
        <taxon>Endopterygota</taxon>
        <taxon>Coleoptera</taxon>
        <taxon>Polyphaga</taxon>
        <taxon>Cucujiformia</taxon>
        <taxon>Chrysomeloidea</taxon>
        <taxon>Chrysomelidae</taxon>
        <taxon>Bruchinae</taxon>
        <taxon>Bruchini</taxon>
        <taxon>Acanthoscelides</taxon>
    </lineage>
</organism>
<dbReference type="AlphaFoldDB" id="A0A9P0P1L7"/>
<gene>
    <name evidence="1" type="ORF">ACAOBT_LOCUS4330</name>
</gene>
<keyword evidence="2" id="KW-1185">Reference proteome</keyword>
<evidence type="ECO:0000313" key="2">
    <source>
        <dbReference type="Proteomes" id="UP001152888"/>
    </source>
</evidence>